<proteinExistence type="predicted"/>
<dbReference type="Proteomes" id="UP000241538">
    <property type="component" value="Plasmid pPV989-508"/>
</dbReference>
<protein>
    <submittedName>
        <fullName evidence="1">Uncharacterized protein</fullName>
    </submittedName>
</protein>
<organism evidence="1 2">
    <name type="scientific">Pantoea vagans</name>
    <dbReference type="NCBI Taxonomy" id="470934"/>
    <lineage>
        <taxon>Bacteria</taxon>
        <taxon>Pseudomonadati</taxon>
        <taxon>Pseudomonadota</taxon>
        <taxon>Gammaproteobacteria</taxon>
        <taxon>Enterobacterales</taxon>
        <taxon>Erwiniaceae</taxon>
        <taxon>Pantoea</taxon>
    </lineage>
</organism>
<geneLocation type="plasmid" evidence="2">
    <name>ppv989-508</name>
</geneLocation>
<dbReference type="EMBL" id="CP028350">
    <property type="protein sequence ID" value="AVV39782.1"/>
    <property type="molecule type" value="Genomic_DNA"/>
</dbReference>
<reference evidence="1 2" key="1">
    <citation type="journal article" date="2018" name="Int J Genomics">
        <title>Comparative Genomics Analysis of Plasmid pPV989-94 from a Clinical Isolate of Pantoea vagans PV989.</title>
        <authorList>
            <person name="Xu L."/>
            <person name="Yin M."/>
            <person name="Zhu T."/>
            <person name="Lu J."/>
            <person name="Bao Q."/>
        </authorList>
    </citation>
    <scope>NUCLEOTIDE SEQUENCE [LARGE SCALE GENOMIC DNA]</scope>
    <source>
        <strain evidence="1 2">PV989</strain>
    </source>
</reference>
<keyword evidence="1" id="KW-0614">Plasmid</keyword>
<gene>
    <name evidence="1" type="ORF">C9381_21440</name>
</gene>
<evidence type="ECO:0000313" key="1">
    <source>
        <dbReference type="EMBL" id="AVV39782.1"/>
    </source>
</evidence>
<dbReference type="AlphaFoldDB" id="A0AAN1NV47"/>
<accession>A0AAN1NV47</accession>
<sequence>MFRSEEEKINIVIGEAILTLLEDEDVFSAFTLSRQLKQMLEVETEAARREIIRQAIRQTSRLLATALCFGSCSTEIKRVHASFLASRVSGTGVYPVFYRTDYVLPY</sequence>
<dbReference type="RefSeq" id="WP_051926571.1">
    <property type="nucleotide sequence ID" value="NZ_CP028350.1"/>
</dbReference>
<evidence type="ECO:0000313" key="2">
    <source>
        <dbReference type="Proteomes" id="UP000241538"/>
    </source>
</evidence>
<name>A0AAN1NV47_9GAMM</name>